<sequence>MTLPWPNLKNYRHMPTSSKNCAKRTSSRDMSGLSQHLFSKSLRANTPSHSGA</sequence>
<comment type="caution">
    <text evidence="2">The sequence shown here is derived from an EMBL/GenBank/DDBJ whole genome shotgun (WGS) entry which is preliminary data.</text>
</comment>
<evidence type="ECO:0000256" key="1">
    <source>
        <dbReference type="SAM" id="MobiDB-lite"/>
    </source>
</evidence>
<proteinExistence type="predicted"/>
<accession>A0A0H1B9I7</accession>
<evidence type="ECO:0000313" key="3">
    <source>
        <dbReference type="Proteomes" id="UP000053573"/>
    </source>
</evidence>
<feature type="region of interest" description="Disordered" evidence="1">
    <location>
        <begin position="1"/>
        <end position="52"/>
    </location>
</feature>
<reference evidence="3" key="1">
    <citation type="journal article" date="2015" name="PLoS Genet.">
        <title>The dynamic genome and transcriptome of the human fungal pathogen Blastomyces and close relative Emmonsia.</title>
        <authorList>
            <person name="Munoz J.F."/>
            <person name="Gauthier G.M."/>
            <person name="Desjardins C.A."/>
            <person name="Gallo J.E."/>
            <person name="Holder J."/>
            <person name="Sullivan T.D."/>
            <person name="Marty A.J."/>
            <person name="Carmen J.C."/>
            <person name="Chen Z."/>
            <person name="Ding L."/>
            <person name="Gujja S."/>
            <person name="Magrini V."/>
            <person name="Misas E."/>
            <person name="Mitreva M."/>
            <person name="Priest M."/>
            <person name="Saif S."/>
            <person name="Whiston E.A."/>
            <person name="Young S."/>
            <person name="Zeng Q."/>
            <person name="Goldman W.E."/>
            <person name="Mardis E.R."/>
            <person name="Taylor J.W."/>
            <person name="McEwen J.G."/>
            <person name="Clay O.K."/>
            <person name="Klein B.S."/>
            <person name="Cuomo C.A."/>
        </authorList>
    </citation>
    <scope>NUCLEOTIDE SEQUENCE [LARGE SCALE GENOMIC DNA]</scope>
    <source>
        <strain evidence="3">UAMH 139</strain>
    </source>
</reference>
<protein>
    <submittedName>
        <fullName evidence="2">Uncharacterized protein</fullName>
    </submittedName>
</protein>
<evidence type="ECO:0000313" key="2">
    <source>
        <dbReference type="EMBL" id="KLJ07763.1"/>
    </source>
</evidence>
<feature type="compositionally biased region" description="Polar residues" evidence="1">
    <location>
        <begin position="15"/>
        <end position="52"/>
    </location>
</feature>
<keyword evidence="3" id="KW-1185">Reference proteome</keyword>
<name>A0A0H1B9I7_9EURO</name>
<dbReference type="OrthoDB" id="10487353at2759"/>
<organism evidence="2 3">
    <name type="scientific">Blastomyces silverae</name>
    <dbReference type="NCBI Taxonomy" id="2060906"/>
    <lineage>
        <taxon>Eukaryota</taxon>
        <taxon>Fungi</taxon>
        <taxon>Dikarya</taxon>
        <taxon>Ascomycota</taxon>
        <taxon>Pezizomycotina</taxon>
        <taxon>Eurotiomycetes</taxon>
        <taxon>Eurotiomycetidae</taxon>
        <taxon>Onygenales</taxon>
        <taxon>Ajellomycetaceae</taxon>
        <taxon>Blastomyces</taxon>
    </lineage>
</organism>
<dbReference type="EMBL" id="LDEV01002753">
    <property type="protein sequence ID" value="KLJ07763.1"/>
    <property type="molecule type" value="Genomic_DNA"/>
</dbReference>
<dbReference type="AlphaFoldDB" id="A0A0H1B9I7"/>
<gene>
    <name evidence="2" type="ORF">EMPG_16765</name>
</gene>
<dbReference type="Proteomes" id="UP000053573">
    <property type="component" value="Unassembled WGS sequence"/>
</dbReference>